<gene>
    <name evidence="3" type="ORF">WIS52_17995</name>
</gene>
<keyword evidence="2" id="KW-0812">Transmembrane</keyword>
<dbReference type="Proteomes" id="UP001494902">
    <property type="component" value="Unassembled WGS sequence"/>
</dbReference>
<comment type="caution">
    <text evidence="3">The sequence shown here is derived from an EMBL/GenBank/DDBJ whole genome shotgun (WGS) entry which is preliminary data.</text>
</comment>
<name>A0ABV1KD34_9PSEU</name>
<accession>A0ABV1KD34</accession>
<protein>
    <submittedName>
        <fullName evidence="3">Alkaline shock response membrane anchor protein AmaP</fullName>
    </submittedName>
</protein>
<reference evidence="3 4" key="1">
    <citation type="submission" date="2024-03" db="EMBL/GenBank/DDBJ databases">
        <title>Draft genome sequence of Pseudonocardia nematodicida JCM 31783.</title>
        <authorList>
            <person name="Butdee W."/>
            <person name="Duangmal K."/>
        </authorList>
    </citation>
    <scope>NUCLEOTIDE SEQUENCE [LARGE SCALE GENOMIC DNA]</scope>
    <source>
        <strain evidence="3 4">JCM 31783</strain>
    </source>
</reference>
<keyword evidence="2" id="KW-0472">Membrane</keyword>
<proteinExistence type="predicted"/>
<feature type="compositionally biased region" description="Basic and acidic residues" evidence="1">
    <location>
        <begin position="1"/>
        <end position="16"/>
    </location>
</feature>
<feature type="region of interest" description="Disordered" evidence="1">
    <location>
        <begin position="1"/>
        <end position="36"/>
    </location>
</feature>
<evidence type="ECO:0000256" key="1">
    <source>
        <dbReference type="SAM" id="MobiDB-lite"/>
    </source>
</evidence>
<keyword evidence="4" id="KW-1185">Reference proteome</keyword>
<evidence type="ECO:0000313" key="4">
    <source>
        <dbReference type="Proteomes" id="UP001494902"/>
    </source>
</evidence>
<dbReference type="EMBL" id="JBEDNQ010000007">
    <property type="protein sequence ID" value="MEQ3552370.1"/>
    <property type="molecule type" value="Genomic_DNA"/>
</dbReference>
<sequence length="241" mass="25032">MATPDTRSDDAARTVEVDTGGGPPPPAGSTAPTGSRRAAKIARRARHRSARGARTGLVLLGAVLLAAGVLTVLLVNGVFGENRPLRPLFDPLIAQFLTAQDTPARIVAIVAGVLLFVLGLVFAVRAVRPEPRPDVVLDDGAGTRIRIDAGAAAEAVADGAEGLPGVTRARARMVGSNAAPAVRATVWIDEDAADTTVAETCRRLDAEVLAQVRDSLGLPDLAVAVRLELDSVRRDRAPRVA</sequence>
<keyword evidence="2" id="KW-1133">Transmembrane helix</keyword>
<evidence type="ECO:0000313" key="3">
    <source>
        <dbReference type="EMBL" id="MEQ3552370.1"/>
    </source>
</evidence>
<dbReference type="RefSeq" id="WP_349299435.1">
    <property type="nucleotide sequence ID" value="NZ_JBEDNQ010000007.1"/>
</dbReference>
<feature type="transmembrane region" description="Helical" evidence="2">
    <location>
        <begin position="56"/>
        <end position="79"/>
    </location>
</feature>
<evidence type="ECO:0000256" key="2">
    <source>
        <dbReference type="SAM" id="Phobius"/>
    </source>
</evidence>
<organism evidence="3 4">
    <name type="scientific">Pseudonocardia nematodicida</name>
    <dbReference type="NCBI Taxonomy" id="1206997"/>
    <lineage>
        <taxon>Bacteria</taxon>
        <taxon>Bacillati</taxon>
        <taxon>Actinomycetota</taxon>
        <taxon>Actinomycetes</taxon>
        <taxon>Pseudonocardiales</taxon>
        <taxon>Pseudonocardiaceae</taxon>
        <taxon>Pseudonocardia</taxon>
    </lineage>
</organism>
<feature type="transmembrane region" description="Helical" evidence="2">
    <location>
        <begin position="106"/>
        <end position="124"/>
    </location>
</feature>